<evidence type="ECO:0000313" key="2">
    <source>
        <dbReference type="EMBL" id="GBP11527.1"/>
    </source>
</evidence>
<protein>
    <submittedName>
        <fullName evidence="2">Uncharacterized protein</fullName>
    </submittedName>
</protein>
<accession>A0A4C1TDP8</accession>
<dbReference type="AlphaFoldDB" id="A0A4C1TDP8"/>
<feature type="compositionally biased region" description="Basic residues" evidence="1">
    <location>
        <begin position="26"/>
        <end position="41"/>
    </location>
</feature>
<sequence length="77" mass="8412">MNSVTQASSASNAASPAWHAQSHSAAYKHKSGSEKRKKKRKIELQTAAANPKRSGLSFTSTPQKFEDPQNRSETQPD</sequence>
<gene>
    <name evidence="2" type="ORF">EVAR_93007_1</name>
</gene>
<feature type="compositionally biased region" description="Low complexity" evidence="1">
    <location>
        <begin position="1"/>
        <end position="20"/>
    </location>
</feature>
<dbReference type="EMBL" id="BGZK01000046">
    <property type="protein sequence ID" value="GBP11527.1"/>
    <property type="molecule type" value="Genomic_DNA"/>
</dbReference>
<evidence type="ECO:0000256" key="1">
    <source>
        <dbReference type="SAM" id="MobiDB-lite"/>
    </source>
</evidence>
<name>A0A4C1TDP8_EUMVA</name>
<dbReference type="Proteomes" id="UP000299102">
    <property type="component" value="Unassembled WGS sequence"/>
</dbReference>
<comment type="caution">
    <text evidence="2">The sequence shown here is derived from an EMBL/GenBank/DDBJ whole genome shotgun (WGS) entry which is preliminary data.</text>
</comment>
<organism evidence="2 3">
    <name type="scientific">Eumeta variegata</name>
    <name type="common">Bagworm moth</name>
    <name type="synonym">Eumeta japonica</name>
    <dbReference type="NCBI Taxonomy" id="151549"/>
    <lineage>
        <taxon>Eukaryota</taxon>
        <taxon>Metazoa</taxon>
        <taxon>Ecdysozoa</taxon>
        <taxon>Arthropoda</taxon>
        <taxon>Hexapoda</taxon>
        <taxon>Insecta</taxon>
        <taxon>Pterygota</taxon>
        <taxon>Neoptera</taxon>
        <taxon>Endopterygota</taxon>
        <taxon>Lepidoptera</taxon>
        <taxon>Glossata</taxon>
        <taxon>Ditrysia</taxon>
        <taxon>Tineoidea</taxon>
        <taxon>Psychidae</taxon>
        <taxon>Oiketicinae</taxon>
        <taxon>Eumeta</taxon>
    </lineage>
</organism>
<reference evidence="2 3" key="1">
    <citation type="journal article" date="2019" name="Commun. Biol.">
        <title>The bagworm genome reveals a unique fibroin gene that provides high tensile strength.</title>
        <authorList>
            <person name="Kono N."/>
            <person name="Nakamura H."/>
            <person name="Ohtoshi R."/>
            <person name="Tomita M."/>
            <person name="Numata K."/>
            <person name="Arakawa K."/>
        </authorList>
    </citation>
    <scope>NUCLEOTIDE SEQUENCE [LARGE SCALE GENOMIC DNA]</scope>
</reference>
<keyword evidence="3" id="KW-1185">Reference proteome</keyword>
<feature type="region of interest" description="Disordered" evidence="1">
    <location>
        <begin position="1"/>
        <end position="77"/>
    </location>
</feature>
<evidence type="ECO:0000313" key="3">
    <source>
        <dbReference type="Proteomes" id="UP000299102"/>
    </source>
</evidence>
<proteinExistence type="predicted"/>